<dbReference type="InterPro" id="IPR011009">
    <property type="entry name" value="Kinase-like_dom_sf"/>
</dbReference>
<dbReference type="Gene3D" id="1.10.510.10">
    <property type="entry name" value="Transferase(Phosphotransferase) domain 1"/>
    <property type="match status" value="1"/>
</dbReference>
<evidence type="ECO:0008006" key="4">
    <source>
        <dbReference type="Google" id="ProtNLM"/>
    </source>
</evidence>
<evidence type="ECO:0000313" key="3">
    <source>
        <dbReference type="Proteomes" id="UP000324800"/>
    </source>
</evidence>
<name>A0A5J4UF21_9EUKA</name>
<evidence type="ECO:0000256" key="1">
    <source>
        <dbReference type="SAM" id="Coils"/>
    </source>
</evidence>
<gene>
    <name evidence="2" type="ORF">EZS28_035784</name>
</gene>
<dbReference type="AlphaFoldDB" id="A0A5J4UF21"/>
<reference evidence="2 3" key="1">
    <citation type="submission" date="2019-03" db="EMBL/GenBank/DDBJ databases">
        <title>Single cell metagenomics reveals metabolic interactions within the superorganism composed of flagellate Streblomastix strix and complex community of Bacteroidetes bacteria on its surface.</title>
        <authorList>
            <person name="Treitli S.C."/>
            <person name="Kolisko M."/>
            <person name="Husnik F."/>
            <person name="Keeling P."/>
            <person name="Hampl V."/>
        </authorList>
    </citation>
    <scope>NUCLEOTIDE SEQUENCE [LARGE SCALE GENOMIC DNA]</scope>
    <source>
        <strain evidence="2">ST1C</strain>
    </source>
</reference>
<keyword evidence="1" id="KW-0175">Coiled coil</keyword>
<proteinExistence type="predicted"/>
<feature type="coiled-coil region" evidence="1">
    <location>
        <begin position="321"/>
        <end position="433"/>
    </location>
</feature>
<protein>
    <recommendedName>
        <fullName evidence="4">Protein kinase domain-containing protein</fullName>
    </recommendedName>
</protein>
<evidence type="ECO:0000313" key="2">
    <source>
        <dbReference type="EMBL" id="KAA6368690.1"/>
    </source>
</evidence>
<sequence length="481" mass="55400">MASKEPVSIVAHKTTHVLDTLLVHLDESGDLDASYFASVLTVPNEEFFTPIKITSMFPDVRFFLVIAHLDHDKIVLEPVTGQPSSDHFVLLVRQHSMDLDTLRPYFDDETQCYYDMTIQSASDLNYIGSGPISSGCCTIFLTSSTLTLEEAMNQNLLSNLQSKFEITKSLIDSIRQAHMSDHHGFDLRPSAILCTKGNIGLSVALIGFVGDGSIIKKYPDHTKLRWDRDWTAPELAARIRPRRGTAQSTQEQGTNTLVSPTEASDIYALGILIQHIFEQSSNVKEFVSSALQNIPSDRCSAESFREKFNEIQSKLSNTQQIEKLRRKALEEEQKRKSLQEKQKRIKALKEKVRIRLEEEAKEKERIRLQEEAKEKERIRLQEEEKEKERIRLEEEAKEKERIRLEEKAKEKERIRLQEEAKEKERNYNNMRSQWKMVSLSSIHPRTIAPHQYPDPKIQISRKNNGINLMGTYARAQSPYCL</sequence>
<organism evidence="2 3">
    <name type="scientific">Streblomastix strix</name>
    <dbReference type="NCBI Taxonomy" id="222440"/>
    <lineage>
        <taxon>Eukaryota</taxon>
        <taxon>Metamonada</taxon>
        <taxon>Preaxostyla</taxon>
        <taxon>Oxymonadida</taxon>
        <taxon>Streblomastigidae</taxon>
        <taxon>Streblomastix</taxon>
    </lineage>
</organism>
<dbReference type="SUPFAM" id="SSF56112">
    <property type="entry name" value="Protein kinase-like (PK-like)"/>
    <property type="match status" value="1"/>
</dbReference>
<comment type="caution">
    <text evidence="2">The sequence shown here is derived from an EMBL/GenBank/DDBJ whole genome shotgun (WGS) entry which is preliminary data.</text>
</comment>
<accession>A0A5J4UF21</accession>
<dbReference type="Proteomes" id="UP000324800">
    <property type="component" value="Unassembled WGS sequence"/>
</dbReference>
<dbReference type="EMBL" id="SNRW01017100">
    <property type="protein sequence ID" value="KAA6368690.1"/>
    <property type="molecule type" value="Genomic_DNA"/>
</dbReference>